<dbReference type="EMBL" id="OZ035834">
    <property type="protein sequence ID" value="CAL1576227.1"/>
    <property type="molecule type" value="Genomic_DNA"/>
</dbReference>
<feature type="compositionally biased region" description="Pro residues" evidence="1">
    <location>
        <begin position="97"/>
        <end position="106"/>
    </location>
</feature>
<proteinExistence type="predicted"/>
<name>A0AAV2JFA3_KNICA</name>
<keyword evidence="3" id="KW-1185">Reference proteome</keyword>
<dbReference type="AlphaFoldDB" id="A0AAV2JFA3"/>
<evidence type="ECO:0000313" key="3">
    <source>
        <dbReference type="Proteomes" id="UP001497482"/>
    </source>
</evidence>
<feature type="compositionally biased region" description="Low complexity" evidence="1">
    <location>
        <begin position="107"/>
        <end position="116"/>
    </location>
</feature>
<protein>
    <recommendedName>
        <fullName evidence="4">Syntaxin N-terminal domain-containing protein</fullName>
    </recommendedName>
</protein>
<accession>A0AAV2JFA3</accession>
<dbReference type="Proteomes" id="UP001497482">
    <property type="component" value="Chromosome 12"/>
</dbReference>
<organism evidence="2 3">
    <name type="scientific">Knipowitschia caucasica</name>
    <name type="common">Caucasian dwarf goby</name>
    <name type="synonym">Pomatoschistus caucasicus</name>
    <dbReference type="NCBI Taxonomy" id="637954"/>
    <lineage>
        <taxon>Eukaryota</taxon>
        <taxon>Metazoa</taxon>
        <taxon>Chordata</taxon>
        <taxon>Craniata</taxon>
        <taxon>Vertebrata</taxon>
        <taxon>Euteleostomi</taxon>
        <taxon>Actinopterygii</taxon>
        <taxon>Neopterygii</taxon>
        <taxon>Teleostei</taxon>
        <taxon>Neoteleostei</taxon>
        <taxon>Acanthomorphata</taxon>
        <taxon>Gobiaria</taxon>
        <taxon>Gobiiformes</taxon>
        <taxon>Gobioidei</taxon>
        <taxon>Gobiidae</taxon>
        <taxon>Gobiinae</taxon>
        <taxon>Knipowitschia</taxon>
    </lineage>
</organism>
<gene>
    <name evidence="2" type="ORF">KC01_LOCUS7676</name>
</gene>
<evidence type="ECO:0000313" key="2">
    <source>
        <dbReference type="EMBL" id="CAL1576227.1"/>
    </source>
</evidence>
<evidence type="ECO:0000256" key="1">
    <source>
        <dbReference type="SAM" id="MobiDB-lite"/>
    </source>
</evidence>
<feature type="region of interest" description="Disordered" evidence="1">
    <location>
        <begin position="95"/>
        <end position="125"/>
    </location>
</feature>
<evidence type="ECO:0008006" key="4">
    <source>
        <dbReference type="Google" id="ProtNLM"/>
    </source>
</evidence>
<reference evidence="2 3" key="1">
    <citation type="submission" date="2024-04" db="EMBL/GenBank/DDBJ databases">
        <authorList>
            <person name="Waldvogel A.-M."/>
            <person name="Schoenle A."/>
        </authorList>
    </citation>
    <scope>NUCLEOTIDE SEQUENCE [LARGE SCALE GENOMIC DNA]</scope>
</reference>
<sequence length="125" mass="14001">MSVLCQFLSLANKDQNQSGRTKLDRERVKLCMAEVESIGQQAKTMRTQVKKSTVREKLKLTFVFLHKLRFLSDEVSSTEPKCLFIWASLSLSMTLPHPDPPSPSPRPSLTLSTTLPHPDPPSPSP</sequence>